<protein>
    <submittedName>
        <fullName evidence="1">Orotate phosphoribosyltransferase</fullName>
    </submittedName>
</protein>
<dbReference type="RefSeq" id="WP_091230214.1">
    <property type="nucleotide sequence ID" value="NZ_FMKA01000002.1"/>
</dbReference>
<keyword evidence="2" id="KW-1185">Reference proteome</keyword>
<dbReference type="GO" id="GO:0016757">
    <property type="term" value="F:glycosyltransferase activity"/>
    <property type="evidence" value="ECO:0007669"/>
    <property type="project" value="UniProtKB-KW"/>
</dbReference>
<dbReference type="AlphaFoldDB" id="A0A1D3TQ37"/>
<dbReference type="OrthoDB" id="9778142at2"/>
<evidence type="ECO:0000313" key="2">
    <source>
        <dbReference type="Proteomes" id="UP000199315"/>
    </source>
</evidence>
<keyword evidence="1" id="KW-0328">Glycosyltransferase</keyword>
<evidence type="ECO:0000313" key="1">
    <source>
        <dbReference type="EMBL" id="SCP95672.1"/>
    </source>
</evidence>
<accession>A0A1D3TQ37</accession>
<dbReference type="SUPFAM" id="SSF53271">
    <property type="entry name" value="PRTase-like"/>
    <property type="match status" value="1"/>
</dbReference>
<dbReference type="EMBL" id="FMKA01000002">
    <property type="protein sequence ID" value="SCP95672.1"/>
    <property type="molecule type" value="Genomic_DNA"/>
</dbReference>
<dbReference type="InterPro" id="IPR029057">
    <property type="entry name" value="PRTase-like"/>
</dbReference>
<organism evidence="1 2">
    <name type="scientific">Anaerobium acetethylicum</name>
    <dbReference type="NCBI Taxonomy" id="1619234"/>
    <lineage>
        <taxon>Bacteria</taxon>
        <taxon>Bacillati</taxon>
        <taxon>Bacillota</taxon>
        <taxon>Clostridia</taxon>
        <taxon>Lachnospirales</taxon>
        <taxon>Lachnospiraceae</taxon>
        <taxon>Anaerobium</taxon>
    </lineage>
</organism>
<name>A0A1D3TQ37_9FIRM</name>
<reference evidence="1 2" key="1">
    <citation type="submission" date="2016-09" db="EMBL/GenBank/DDBJ databases">
        <authorList>
            <person name="Capua I."/>
            <person name="De Benedictis P."/>
            <person name="Joannis T."/>
            <person name="Lombin L.H."/>
            <person name="Cattoli G."/>
        </authorList>
    </citation>
    <scope>NUCLEOTIDE SEQUENCE [LARGE SCALE GENOMIC DNA]</scope>
    <source>
        <strain evidence="1 2">GluBS11</strain>
    </source>
</reference>
<dbReference type="Gene3D" id="3.40.50.2020">
    <property type="match status" value="1"/>
</dbReference>
<keyword evidence="1" id="KW-0808">Transferase</keyword>
<dbReference type="STRING" id="1619234.SAMN05421730_1002108"/>
<dbReference type="Proteomes" id="UP000199315">
    <property type="component" value="Unassembled WGS sequence"/>
</dbReference>
<proteinExistence type="predicted"/>
<sequence>MEDRAIKIYAPTNNKIVLKIIPGHFATNYSHVNYYIDMTAIKTRQSDALEAAKAMASKYANDRVVDTIVCMDGCEVIGAFFAQELANAGVLSLNAHKTIYVIAPEYNSVGQMVFRQNNIPAVAGKHVVVLAAAITAGNTVRRSLESISYYGGNIQGVETVFSAVDEIEGYLVSSIFKAKDLPEYKTYSTKECPFCKQGHKLEAVISSNGYTLL</sequence>
<gene>
    <name evidence="1" type="ORF">SAMN05421730_1002108</name>
</gene>